<accession>A0A2U3R291</accession>
<dbReference type="AlphaFoldDB" id="A0A2U3R291"/>
<dbReference type="EMBL" id="LS398550">
    <property type="protein sequence ID" value="SPR07331.1"/>
    <property type="molecule type" value="Genomic_DNA"/>
</dbReference>
<proteinExistence type="predicted"/>
<dbReference type="Proteomes" id="UP000244992">
    <property type="component" value="Chromosome I"/>
</dbReference>
<name>A0A2U3R291_ORITS</name>
<reference evidence="2" key="1">
    <citation type="submission" date="2018-03" db="EMBL/GenBank/DDBJ databases">
        <authorList>
            <person name="Batty M. E."/>
            <person name="Batty M E."/>
        </authorList>
    </citation>
    <scope>NUCLEOTIDE SEQUENCE [LARGE SCALE GENOMIC DNA]</scope>
</reference>
<evidence type="ECO:0000313" key="2">
    <source>
        <dbReference type="Proteomes" id="UP000244992"/>
    </source>
</evidence>
<gene>
    <name evidence="1" type="ORF">KATO_01091</name>
</gene>
<evidence type="ECO:0000313" key="1">
    <source>
        <dbReference type="EMBL" id="SPR07331.1"/>
    </source>
</evidence>
<sequence length="363" mass="40995">MFKPNRIIEYKIDHALKTPSPDTEDYFTRKWDKEVVGYKYEDGSTVLHKVPQVINSLERQIEVLNRLSTMKGINIISAAKNNDGHTFLDLIKDDITKDTVKEILFGPKIVSEHLKSNIILCMQKFIYNTSSKDNNTLVIWPITSRYEFSHTCFELGNEGGKETLCKEAVSSEKDMTMSGDFVRCVIANNALFGFKDIAVQSDILKRILADKVYRDDDIQEKHGTLIIINLNNTESNTSNIVEALNKEYHIAAHLIKLQVHEENKTQNQSQLFASISKVTSDPRGVAMCKSSHEPFDLPSSTNEEIPVAESRFTHKIIGGYDSSNQEYTANDLYENIRVASLEEFITADDIDNVGISCCIGDVV</sequence>
<dbReference type="RefSeq" id="WP_012460858.1">
    <property type="nucleotide sequence ID" value="NZ_LS398550.1"/>
</dbReference>
<organism evidence="1 2">
    <name type="scientific">Orientia tsutsugamushi</name>
    <name type="common">Rickettsia tsutsugamushi</name>
    <dbReference type="NCBI Taxonomy" id="784"/>
    <lineage>
        <taxon>Bacteria</taxon>
        <taxon>Pseudomonadati</taxon>
        <taxon>Pseudomonadota</taxon>
        <taxon>Alphaproteobacteria</taxon>
        <taxon>Rickettsiales</taxon>
        <taxon>Rickettsiaceae</taxon>
        <taxon>Rickettsieae</taxon>
        <taxon>Orientia</taxon>
    </lineage>
</organism>
<protein>
    <submittedName>
        <fullName evidence="1">Uncharacterized protein</fullName>
    </submittedName>
</protein>